<dbReference type="RefSeq" id="WP_170127770.1">
    <property type="nucleotide sequence ID" value="NZ_JACHJF010000007.1"/>
</dbReference>
<dbReference type="SUPFAM" id="SSF53649">
    <property type="entry name" value="Alkaline phosphatase-like"/>
    <property type="match status" value="1"/>
</dbReference>
<evidence type="ECO:0000313" key="3">
    <source>
        <dbReference type="EMBL" id="PNE32207.1"/>
    </source>
</evidence>
<accession>A0A2N8NTW8</accession>
<reference evidence="4" key="2">
    <citation type="submission" date="2015-07" db="EMBL/GenBank/DDBJ databases">
        <authorList>
            <person name="Graham D.E."/>
            <person name="Giannone R.J."/>
            <person name="Gulvik C.A."/>
            <person name="Hettich R.L."/>
            <person name="Klingeman D.M."/>
            <person name="Mahan K.M."/>
            <person name="Parry R.J."/>
            <person name="Spain J.C."/>
        </authorList>
    </citation>
    <scope>NUCLEOTIDE SEQUENCE [LARGE SCALE GENOMIC DNA]</scope>
    <source>
        <strain evidence="4">ATCC 27428</strain>
    </source>
</reference>
<evidence type="ECO:0000313" key="2">
    <source>
        <dbReference type="EMBL" id="MBB5119323.1"/>
    </source>
</evidence>
<dbReference type="Proteomes" id="UP000528608">
    <property type="component" value="Unassembled WGS sequence"/>
</dbReference>
<sequence length="299" mass="33140">MASTAAGENTLFITIDSCRVDTAVRAVTPALDRLGPLVVAETAGTFTLPAHWAFFSGFLPKPRNGEHFLGRYEQLWSHDCRAWKRSTYTVFETPTIVEHHVRSGYFTIGLGGVPFFDPAIPSSILPALFPSFRYRGERAGAPTTAIDADLPTRRPLPTERLGKFTEQLLRNEPFFGFVNFPETHFPYCTPGAGTLDDHTVDALREIGGHIYRRAALGEDSALWKEDRLQNVHKLQVRALEWVDRHLGPMFTALSGAARGTLVVVCADHGESFGEQRLVGHGNTSPEVLHVPLWAGHINR</sequence>
<comment type="caution">
    <text evidence="3">The sequence shown here is derived from an EMBL/GenBank/DDBJ whole genome shotgun (WGS) entry which is preliminary data.</text>
</comment>
<evidence type="ECO:0000313" key="4">
    <source>
        <dbReference type="Proteomes" id="UP000235945"/>
    </source>
</evidence>
<organism evidence="3 4">
    <name type="scientific">Streptomyces eurocidicus</name>
    <name type="common">Streptoverticillium eurocidicus</name>
    <dbReference type="NCBI Taxonomy" id="66423"/>
    <lineage>
        <taxon>Bacteria</taxon>
        <taxon>Bacillati</taxon>
        <taxon>Actinomycetota</taxon>
        <taxon>Actinomycetes</taxon>
        <taxon>Kitasatosporales</taxon>
        <taxon>Streptomycetaceae</taxon>
        <taxon>Streptomyces</taxon>
    </lineage>
</organism>
<reference evidence="3" key="1">
    <citation type="submission" date="2015-07" db="EMBL/GenBank/DDBJ databases">
        <authorList>
            <person name="Noorani M."/>
        </authorList>
    </citation>
    <scope>NUCLEOTIDE SEQUENCE [LARGE SCALE GENOMIC DNA]</scope>
    <source>
        <strain evidence="3">ATCC 27428</strain>
    </source>
</reference>
<dbReference type="Proteomes" id="UP000235945">
    <property type="component" value="Unassembled WGS sequence"/>
</dbReference>
<dbReference type="InterPro" id="IPR000917">
    <property type="entry name" value="Sulfatase_N"/>
</dbReference>
<reference evidence="2 5" key="3">
    <citation type="submission" date="2020-08" db="EMBL/GenBank/DDBJ databases">
        <title>Genomic Encyclopedia of Type Strains, Phase III (KMG-III): the genomes of soil and plant-associated and newly described type strains.</title>
        <authorList>
            <person name="Whitman W."/>
        </authorList>
    </citation>
    <scope>NUCLEOTIDE SEQUENCE [LARGE SCALE GENOMIC DNA]</scope>
    <source>
        <strain evidence="2 5">CECT 3259</strain>
    </source>
</reference>
<dbReference type="EMBL" id="LGUI01000006">
    <property type="protein sequence ID" value="PNE32207.1"/>
    <property type="molecule type" value="Genomic_DNA"/>
</dbReference>
<name>A0A2N8NTW8_STREU</name>
<dbReference type="InterPro" id="IPR017850">
    <property type="entry name" value="Alkaline_phosphatase_core_sf"/>
</dbReference>
<dbReference type="AlphaFoldDB" id="A0A2N8NTW8"/>
<dbReference type="EMBL" id="JACHJF010000007">
    <property type="protein sequence ID" value="MBB5119323.1"/>
    <property type="molecule type" value="Genomic_DNA"/>
</dbReference>
<evidence type="ECO:0000313" key="5">
    <source>
        <dbReference type="Proteomes" id="UP000528608"/>
    </source>
</evidence>
<feature type="domain" description="Sulfatase N-terminal" evidence="1">
    <location>
        <begin position="163"/>
        <end position="292"/>
    </location>
</feature>
<evidence type="ECO:0000259" key="1">
    <source>
        <dbReference type="Pfam" id="PF00884"/>
    </source>
</evidence>
<proteinExistence type="predicted"/>
<dbReference type="Pfam" id="PF00884">
    <property type="entry name" value="Sulfatase"/>
    <property type="match status" value="1"/>
</dbReference>
<protein>
    <submittedName>
        <fullName evidence="2">Membrane-anchored protein YejM (Alkaline phosphatase superfamily)</fullName>
    </submittedName>
</protein>
<dbReference type="Gene3D" id="3.40.720.10">
    <property type="entry name" value="Alkaline Phosphatase, subunit A"/>
    <property type="match status" value="1"/>
</dbReference>
<gene>
    <name evidence="3" type="ORF">AF335_21075</name>
    <name evidence="2" type="ORF">FHS36_002756</name>
</gene>
<keyword evidence="4" id="KW-1185">Reference proteome</keyword>